<dbReference type="RefSeq" id="WP_145034398.1">
    <property type="nucleotide sequence ID" value="NZ_CP036271.1"/>
</dbReference>
<evidence type="ECO:0000313" key="2">
    <source>
        <dbReference type="EMBL" id="QDT56995.1"/>
    </source>
</evidence>
<sequence>MDSALTAGIRGVAVASPVEIETLRATAEALLSRPNLAARRHPADRRIEGFLNTHFADLVGDSPLRVPDAFALPKYGVARELSIPARHQSYRNEYVTSYRVRNGVLHNPRSDRRTTQGTFHVCEGGLPIPGDKKSVPRATFVALFRHALNAPQDLLEVPLTSDSPQPVNAFLSLLLRPIVCPEVPGVTCEKSMEVRFFAPGGLASNLDFVESIFGNPGDPWLAESDAALDVEHWTGHSGGVILAPHLTQLRKDELGLPQWDKATDRQRQDGMCWREPGELYNEGQAFKVTCRDATGVIVTIIADNYFGYCKKEVKTQISYAANLLGNVEEEHAGGALAFPKYNLGSSFDAMEFRGASQRTLEDILRVDGESLTIRAEGYAIDKECPQLVYVPHDARASVARLQFWWTRNDREIAIPLRPGNTYITPSGYKVHLGKHPSTGAWRLFGTVAEGLFCHKPCTVSGGGKSEISKSLQDYIQYGPILVSNFEKDMNFVEQILTREYSNRWAPEHLADYSNRPSRSPLSPQRSLGSVIKLLTPADEYSESYNAWLKSIPDYIFPIVYLIKAINMTQGDGDWRSLFSVDSINGRPGHELKGMGRRLAGSYLRVGVLPKHGWRTFKLRQDFSPAVKVQTEDDITASLVVPAHQLQNLAAGSSPDSSKFSVNCEYRLFQRPDDAIYPGLDRQTELDMSRPDNFVSNYEPLGPEKVQELVDRVTEFDKFTPPMRDLLLKAAGKETAVCSAYPRLVEGKPSKNPRYLQIRPDLQRPEVRYIAERGMRLARGIGAADPLPIPVGAVLIGRRNNPPDREAGIRPLAVYNPIHYQELPEFFMDVICSLTGKSPSTTGAGSEGALTKGPFNALRTIIDLNAALVSYILTGLGGFSTAAGYVGPDKRVDHDISLLVPEIWCRMNASERDPAFLIAEGHLEAVQDFEHGGRTILASRLGYRITPKFVRTFFGRIFDHPDRVFDEAYLRPETQDMEAFVDGMSNITEAQERVAQQAFSDGSIDEACPPLKALLAIMAHGSYEGMDAHHPAVRALFTREALEASDWYKDRLAAKQRVDVNLWRRHVASLENWLAENARADNALIAKIRSRQELAARELEIVRSAGYLASLEGTLGVQPSLSP</sequence>
<feature type="domain" description="PPi-type phosphoenolpyruvate carboxykinase lobe 2" evidence="1">
    <location>
        <begin position="482"/>
        <end position="592"/>
    </location>
</feature>
<dbReference type="OrthoDB" id="366044at2"/>
<evidence type="ECO:0000313" key="3">
    <source>
        <dbReference type="Proteomes" id="UP000315700"/>
    </source>
</evidence>
<dbReference type="Pfam" id="PF26300">
    <property type="entry name" value="PEPCK_PPi_lobe_2"/>
    <property type="match status" value="1"/>
</dbReference>
<proteinExistence type="predicted"/>
<reference evidence="2 3" key="1">
    <citation type="submission" date="2019-02" db="EMBL/GenBank/DDBJ databases">
        <title>Deep-cultivation of Planctomycetes and their phenomic and genomic characterization uncovers novel biology.</title>
        <authorList>
            <person name="Wiegand S."/>
            <person name="Jogler M."/>
            <person name="Boedeker C."/>
            <person name="Pinto D."/>
            <person name="Vollmers J."/>
            <person name="Rivas-Marin E."/>
            <person name="Kohn T."/>
            <person name="Peeters S.H."/>
            <person name="Heuer A."/>
            <person name="Rast P."/>
            <person name="Oberbeckmann S."/>
            <person name="Bunk B."/>
            <person name="Jeske O."/>
            <person name="Meyerdierks A."/>
            <person name="Storesund J.E."/>
            <person name="Kallscheuer N."/>
            <person name="Luecker S."/>
            <person name="Lage O.M."/>
            <person name="Pohl T."/>
            <person name="Merkel B.J."/>
            <person name="Hornburger P."/>
            <person name="Mueller R.-W."/>
            <person name="Bruemmer F."/>
            <person name="Labrenz M."/>
            <person name="Spormann A.M."/>
            <person name="Op den Camp H."/>
            <person name="Overmann J."/>
            <person name="Amann R."/>
            <person name="Jetten M.S.M."/>
            <person name="Mascher T."/>
            <person name="Medema M.H."/>
            <person name="Devos D.P."/>
            <person name="Kaster A.-K."/>
            <person name="Ovreas L."/>
            <person name="Rohde M."/>
            <person name="Galperin M.Y."/>
            <person name="Jogler C."/>
        </authorList>
    </citation>
    <scope>NUCLEOTIDE SEQUENCE [LARGE SCALE GENOMIC DNA]</scope>
    <source>
        <strain evidence="2 3">Pan44</strain>
    </source>
</reference>
<dbReference type="KEGG" id="ccos:Pan44_50590"/>
<name>A0A517SLJ7_9PLAN</name>
<gene>
    <name evidence="2" type="ORF">Pan44_50590</name>
</gene>
<dbReference type="AlphaFoldDB" id="A0A517SLJ7"/>
<accession>A0A517SLJ7</accession>
<dbReference type="EMBL" id="CP036271">
    <property type="protein sequence ID" value="QDT56995.1"/>
    <property type="molecule type" value="Genomic_DNA"/>
</dbReference>
<evidence type="ECO:0000259" key="1">
    <source>
        <dbReference type="Pfam" id="PF26300"/>
    </source>
</evidence>
<protein>
    <recommendedName>
        <fullName evidence="1">PPi-type phosphoenolpyruvate carboxykinase lobe 2 domain-containing protein</fullName>
    </recommendedName>
</protein>
<dbReference type="Proteomes" id="UP000315700">
    <property type="component" value="Chromosome"/>
</dbReference>
<keyword evidence="3" id="KW-1185">Reference proteome</keyword>
<dbReference type="InParanoid" id="A0A517SLJ7"/>
<organism evidence="2 3">
    <name type="scientific">Caulifigura coniformis</name>
    <dbReference type="NCBI Taxonomy" id="2527983"/>
    <lineage>
        <taxon>Bacteria</taxon>
        <taxon>Pseudomonadati</taxon>
        <taxon>Planctomycetota</taxon>
        <taxon>Planctomycetia</taxon>
        <taxon>Planctomycetales</taxon>
        <taxon>Planctomycetaceae</taxon>
        <taxon>Caulifigura</taxon>
    </lineage>
</organism>
<dbReference type="InterPro" id="IPR058710">
    <property type="entry name" value="PEPCK_lobe_2"/>
</dbReference>